<evidence type="ECO:0000313" key="3">
    <source>
        <dbReference type="EMBL" id="NIF01205.1"/>
    </source>
</evidence>
<evidence type="ECO:0000259" key="2">
    <source>
        <dbReference type="Pfam" id="PF02120"/>
    </source>
</evidence>
<dbReference type="Pfam" id="PF02120">
    <property type="entry name" value="Flg_hook"/>
    <property type="match status" value="1"/>
</dbReference>
<feature type="region of interest" description="Disordered" evidence="1">
    <location>
        <begin position="281"/>
        <end position="332"/>
    </location>
</feature>
<comment type="caution">
    <text evidence="3">The sequence shown here is derived from an EMBL/GenBank/DDBJ whole genome shotgun (WGS) entry which is preliminary data.</text>
</comment>
<dbReference type="InterPro" id="IPR038610">
    <property type="entry name" value="FliK-like_C_sf"/>
</dbReference>
<dbReference type="CDD" id="cd17470">
    <property type="entry name" value="T3SS_Flik_C"/>
    <property type="match status" value="1"/>
</dbReference>
<reference evidence="3 4" key="1">
    <citation type="journal article" date="2019" name="bioRxiv">
        <title>Bacteria contribute to plant secondary compound degradation in a generalist herbivore system.</title>
        <authorList>
            <person name="Francoeur C.B."/>
            <person name="Khadempour L."/>
            <person name="Moreira-Soto R.D."/>
            <person name="Gotting K."/>
            <person name="Book A.J."/>
            <person name="Pinto-Tomas A.A."/>
            <person name="Keefover-Ring K."/>
            <person name="Currie C.R."/>
        </authorList>
    </citation>
    <scope>NUCLEOTIDE SEQUENCE [LARGE SCALE GENOMIC DNA]</scope>
    <source>
        <strain evidence="3 4">Acro-805</strain>
    </source>
</reference>
<feature type="compositionally biased region" description="Pro residues" evidence="1">
    <location>
        <begin position="129"/>
        <end position="141"/>
    </location>
</feature>
<dbReference type="EMBL" id="VWXD01000004">
    <property type="protein sequence ID" value="NIF01205.1"/>
    <property type="molecule type" value="Genomic_DNA"/>
</dbReference>
<feature type="region of interest" description="Disordered" evidence="1">
    <location>
        <begin position="112"/>
        <end position="141"/>
    </location>
</feature>
<dbReference type="Proteomes" id="UP000780690">
    <property type="component" value="Unassembled WGS sequence"/>
</dbReference>
<dbReference type="PANTHER" id="PTHR37533">
    <property type="entry name" value="FLAGELLAR HOOK-LENGTH CONTROL PROTEIN"/>
    <property type="match status" value="1"/>
</dbReference>
<feature type="domain" description="Flagellar hook-length control protein-like C-terminal" evidence="2">
    <location>
        <begin position="207"/>
        <end position="284"/>
    </location>
</feature>
<protein>
    <recommendedName>
        <fullName evidence="2">Flagellar hook-length control protein-like C-terminal domain-containing protein</fullName>
    </recommendedName>
</protein>
<gene>
    <name evidence="3" type="ORF">F3J38_14215</name>
</gene>
<dbReference type="InterPro" id="IPR052563">
    <property type="entry name" value="FliK"/>
</dbReference>
<sequence length="332" mass="35066">MRIDLTALFSGKLLALLHPQVPNGRGFIELMQEKQPANELGSDVPMITQELPLALPLPSPAIESSSAIQSALISAIQPRLASAPDTASVQPAAEPHQPNPQWQLQQLVIQHAAAPESSPQGPLTSGVPPLAPAVHPEPPPVTALVTEGMPVANTEGGAELVQSVPSSLLASSPGLRSVPTPPLIATAVIHQPPQSPQWQQEVSQHIVTLSRNGVHNAEIRLHPERLGSLQISLRVQHEQAHIHIVSEHAVVRQAMEQALPQLRAALAESGMQLAQANISGDSANAHTGDRRGAPQPQQPSSETHDHHGDEDESVNTLLTPPPGNGSAINTFV</sequence>
<dbReference type="PANTHER" id="PTHR37533:SF2">
    <property type="entry name" value="FLAGELLAR HOOK-LENGTH CONTROL PROTEIN"/>
    <property type="match status" value="1"/>
</dbReference>
<name>A0ABX0QWE5_9GAMM</name>
<dbReference type="Gene3D" id="3.30.750.140">
    <property type="match status" value="1"/>
</dbReference>
<proteinExistence type="predicted"/>
<accession>A0ABX0QWE5</accession>
<dbReference type="InterPro" id="IPR021136">
    <property type="entry name" value="Flagellar_hook_control-like_C"/>
</dbReference>
<organism evidence="3 4">
    <name type="scientific">Candidatus Pantoea formicae</name>
    <dbReference type="NCBI Taxonomy" id="2608355"/>
    <lineage>
        <taxon>Bacteria</taxon>
        <taxon>Pseudomonadati</taxon>
        <taxon>Pseudomonadota</taxon>
        <taxon>Gammaproteobacteria</taxon>
        <taxon>Enterobacterales</taxon>
        <taxon>Erwiniaceae</taxon>
        <taxon>Pantoea</taxon>
    </lineage>
</organism>
<dbReference type="RefSeq" id="WP_167139381.1">
    <property type="nucleotide sequence ID" value="NZ_VWXD01000004.1"/>
</dbReference>
<evidence type="ECO:0000313" key="4">
    <source>
        <dbReference type="Proteomes" id="UP000780690"/>
    </source>
</evidence>
<keyword evidence="4" id="KW-1185">Reference proteome</keyword>
<evidence type="ECO:0000256" key="1">
    <source>
        <dbReference type="SAM" id="MobiDB-lite"/>
    </source>
</evidence>